<evidence type="ECO:0000313" key="4">
    <source>
        <dbReference type="Proteomes" id="UP000185024"/>
    </source>
</evidence>
<dbReference type="AlphaFoldDB" id="A0A1N6K2Y2"/>
<organism evidence="3 4">
    <name type="scientific">Vreelandella aquamarina</name>
    <dbReference type="NCBI Taxonomy" id="77097"/>
    <lineage>
        <taxon>Bacteria</taxon>
        <taxon>Pseudomonadati</taxon>
        <taxon>Pseudomonadota</taxon>
        <taxon>Gammaproteobacteria</taxon>
        <taxon>Oceanospirillales</taxon>
        <taxon>Halomonadaceae</taxon>
        <taxon>Vreelandella</taxon>
    </lineage>
</organism>
<name>A0A1N6K2Y2_9GAMM</name>
<feature type="compositionally biased region" description="Basic and acidic residues" evidence="1">
    <location>
        <begin position="290"/>
        <end position="305"/>
    </location>
</feature>
<gene>
    <name evidence="3" type="ORF">SAMN05878438_3835</name>
</gene>
<evidence type="ECO:0000313" key="3">
    <source>
        <dbReference type="EMBL" id="SIN88633.1"/>
    </source>
</evidence>
<dbReference type="InterPro" id="IPR057253">
    <property type="entry name" value="CoiA-like_N"/>
</dbReference>
<dbReference type="EMBL" id="FSQX01000002">
    <property type="protein sequence ID" value="SIN88633.1"/>
    <property type="molecule type" value="Genomic_DNA"/>
</dbReference>
<protein>
    <submittedName>
        <fullName evidence="3">Competence protein CoiA-like family protein</fullName>
    </submittedName>
</protein>
<feature type="region of interest" description="Disordered" evidence="1">
    <location>
        <begin position="254"/>
        <end position="305"/>
    </location>
</feature>
<proteinExistence type="predicted"/>
<dbReference type="RefSeq" id="WP_074211745.1">
    <property type="nucleotide sequence ID" value="NZ_FSQX01000002.1"/>
</dbReference>
<dbReference type="Proteomes" id="UP000185024">
    <property type="component" value="Unassembled WGS sequence"/>
</dbReference>
<dbReference type="Pfam" id="PF25164">
    <property type="entry name" value="CoiA_N"/>
    <property type="match status" value="1"/>
</dbReference>
<reference evidence="3 4" key="1">
    <citation type="submission" date="2016-11" db="EMBL/GenBank/DDBJ databases">
        <authorList>
            <person name="Jaros S."/>
            <person name="Januszkiewicz K."/>
            <person name="Wedrychowicz H."/>
        </authorList>
    </citation>
    <scope>NUCLEOTIDE SEQUENCE [LARGE SCALE GENOMIC DNA]</scope>
    <source>
        <strain evidence="3 4">ACAM 239</strain>
    </source>
</reference>
<accession>A0A1N6K2Y2</accession>
<sequence>MAYDAKIPYGLRDDRLVHVSQLSRGERGSRCGCVCPECKSPLTARMGEVNRHHFAHSGGNRPCAGGAETGIHLAAKQMIADNLAIPVPLLQASLEGKDSLGYSVRESNVIFKGCDRQPVDRAKLEHHLGDIRPDLIVTLAGNEILIEVAVTHYIDDEKLRRLEARGLRCIEIDLGDIPRTVTPAELESYVYDRGRAYWIVNPKLAAAEAALQPRLQQAIDRENARIEKARQEREEEGRRLREHYARMEAHYQKLEEAAEKRRQEDEKKRRQEEEERRQRTQRELQQAAEARQRREAEEKQRQQLAWEEERSQLDLDGMRGKAQHLLNACQDLEAQWRHASVPERLALPMARRHVPRAMAKMEVTETPRALATSIAYDWMFNVSPQEWKLVAFFEEVYTHSHLRKQEWVSILDVERCIKEFGYRPARPLLAAEELLNTAQYYRVLSDDPGILALAQLPRPLGAVAEFLGELASHGMIQLRPGPIDQLALIPELPHRWR</sequence>
<evidence type="ECO:0000259" key="2">
    <source>
        <dbReference type="Pfam" id="PF25164"/>
    </source>
</evidence>
<feature type="domain" description="Competence protein CoiA-like N-terminal" evidence="2">
    <location>
        <begin position="33"/>
        <end position="57"/>
    </location>
</feature>
<evidence type="ECO:0000256" key="1">
    <source>
        <dbReference type="SAM" id="MobiDB-lite"/>
    </source>
</evidence>
<feature type="compositionally biased region" description="Basic and acidic residues" evidence="1">
    <location>
        <begin position="254"/>
        <end position="282"/>
    </location>
</feature>